<feature type="chain" id="PRO_5006062804" description="DUF2155 domain-containing protein" evidence="1">
    <location>
        <begin position="23"/>
        <end position="126"/>
    </location>
</feature>
<evidence type="ECO:0000313" key="2">
    <source>
        <dbReference type="EMBL" id="CUH62206.1"/>
    </source>
</evidence>
<accession>A0A0P1FSG2</accession>
<sequence length="126" mass="13262">MRLLGAFSLVLGLLVAPEVAPAQGTSVVTGTGTGAVLRTLDKVTGAVFDVEVASGQTMGYGTLEITLSECRYPASNPAGDAFAHLTVMDGSKRQDIFQGWMIASSPALMALDHARYDVWVLRCITS</sequence>
<organism evidence="2 3">
    <name type="scientific">Thalassobacter stenotrophicus</name>
    <dbReference type="NCBI Taxonomy" id="266809"/>
    <lineage>
        <taxon>Bacteria</taxon>
        <taxon>Pseudomonadati</taxon>
        <taxon>Pseudomonadota</taxon>
        <taxon>Alphaproteobacteria</taxon>
        <taxon>Rhodobacterales</taxon>
        <taxon>Roseobacteraceae</taxon>
        <taxon>Thalassobacter</taxon>
    </lineage>
</organism>
<dbReference type="RefSeq" id="WP_058124697.1">
    <property type="nucleotide sequence ID" value="NZ_CYRX01000033.1"/>
</dbReference>
<dbReference type="eggNOG" id="COG4765">
    <property type="taxonomic scope" value="Bacteria"/>
</dbReference>
<evidence type="ECO:0000256" key="1">
    <source>
        <dbReference type="SAM" id="SignalP"/>
    </source>
</evidence>
<reference evidence="2 3" key="1">
    <citation type="submission" date="2015-09" db="EMBL/GenBank/DDBJ databases">
        <authorList>
            <consortium name="Swine Surveillance"/>
        </authorList>
    </citation>
    <scope>NUCLEOTIDE SEQUENCE [LARGE SCALE GENOMIC DNA]</scope>
    <source>
        <strain evidence="2 3">CECT 5294</strain>
    </source>
</reference>
<keyword evidence="1" id="KW-0732">Signal</keyword>
<dbReference type="Proteomes" id="UP000051298">
    <property type="component" value="Unassembled WGS sequence"/>
</dbReference>
<dbReference type="STRING" id="266809.PM03_02970"/>
<dbReference type="AlphaFoldDB" id="A0A0P1FSG2"/>
<name>A0A0P1FSG2_9RHOB</name>
<proteinExistence type="predicted"/>
<evidence type="ECO:0008006" key="4">
    <source>
        <dbReference type="Google" id="ProtNLM"/>
    </source>
</evidence>
<gene>
    <name evidence="2" type="ORF">THS5294_03520</name>
</gene>
<dbReference type="Pfam" id="PF09923">
    <property type="entry name" value="DUF2155"/>
    <property type="match status" value="1"/>
</dbReference>
<evidence type="ECO:0000313" key="3">
    <source>
        <dbReference type="Proteomes" id="UP000051298"/>
    </source>
</evidence>
<protein>
    <recommendedName>
        <fullName evidence="4">DUF2155 domain-containing protein</fullName>
    </recommendedName>
</protein>
<feature type="signal peptide" evidence="1">
    <location>
        <begin position="1"/>
        <end position="22"/>
    </location>
</feature>
<dbReference type="EMBL" id="CYRX01000033">
    <property type="protein sequence ID" value="CUH62206.1"/>
    <property type="molecule type" value="Genomic_DNA"/>
</dbReference>
<dbReference type="InterPro" id="IPR019225">
    <property type="entry name" value="DUF2155"/>
</dbReference>